<keyword evidence="1" id="KW-0472">Membrane</keyword>
<dbReference type="Proteomes" id="UP000722989">
    <property type="component" value="Unassembled WGS sequence"/>
</dbReference>
<proteinExistence type="predicted"/>
<dbReference type="RefSeq" id="WP_167924177.1">
    <property type="nucleotide sequence ID" value="NZ_JAATVY010000003.1"/>
</dbReference>
<comment type="caution">
    <text evidence="2">The sequence shown here is derived from an EMBL/GenBank/DDBJ whole genome shotgun (WGS) entry which is preliminary data.</text>
</comment>
<reference evidence="2 3" key="1">
    <citation type="submission" date="2020-03" db="EMBL/GenBank/DDBJ databases">
        <title>WGS of the type strain of Planosporangium spp.</title>
        <authorList>
            <person name="Thawai C."/>
        </authorList>
    </citation>
    <scope>NUCLEOTIDE SEQUENCE [LARGE SCALE GENOMIC DNA]</scope>
    <source>
        <strain evidence="2 3">TBRC 5610</strain>
    </source>
</reference>
<feature type="transmembrane region" description="Helical" evidence="1">
    <location>
        <begin position="23"/>
        <end position="43"/>
    </location>
</feature>
<dbReference type="EMBL" id="JAATVY010000003">
    <property type="protein sequence ID" value="NJC69281.1"/>
    <property type="molecule type" value="Genomic_DNA"/>
</dbReference>
<evidence type="ECO:0000313" key="3">
    <source>
        <dbReference type="Proteomes" id="UP000722989"/>
    </source>
</evidence>
<organism evidence="2 3">
    <name type="scientific">Planosporangium thailandense</name>
    <dbReference type="NCBI Taxonomy" id="765197"/>
    <lineage>
        <taxon>Bacteria</taxon>
        <taxon>Bacillati</taxon>
        <taxon>Actinomycetota</taxon>
        <taxon>Actinomycetes</taxon>
        <taxon>Micromonosporales</taxon>
        <taxon>Micromonosporaceae</taxon>
        <taxon>Planosporangium</taxon>
    </lineage>
</organism>
<evidence type="ECO:0000256" key="1">
    <source>
        <dbReference type="SAM" id="Phobius"/>
    </source>
</evidence>
<gene>
    <name evidence="2" type="ORF">HC031_06040</name>
</gene>
<sequence length="285" mass="29152">MTTDGPAVQPAPAPQRPAVRRRWLVVAAGVWAVLVIAFAIYAVHRGGSTVREQTSVAHALPTVDRAIAEAVTAAGPAGAVAEIDGYREVSGHCMITTARAGARYQRAAYLYVPVGREPALLDGIAARLPRGYDARVSGSGAHALTADAGDFVTLEGGISGPGEVRLTADTGCRPLTRPVSEHAPTPSAADRAPVEVALSALKLSAVRWQAHRVDCARGGAVRTVRADGPPGTVLPPLAGALRAVAPDAVVVRPDLYVYRSGPAGVVVRTADGVSTVTATTGCGGQ</sequence>
<evidence type="ECO:0008006" key="4">
    <source>
        <dbReference type="Google" id="ProtNLM"/>
    </source>
</evidence>
<protein>
    <recommendedName>
        <fullName evidence="4">DUF2993 domain-containing protein</fullName>
    </recommendedName>
</protein>
<keyword evidence="1" id="KW-1133">Transmembrane helix</keyword>
<name>A0ABX0XTY1_9ACTN</name>
<keyword evidence="3" id="KW-1185">Reference proteome</keyword>
<evidence type="ECO:0000313" key="2">
    <source>
        <dbReference type="EMBL" id="NJC69281.1"/>
    </source>
</evidence>
<keyword evidence="1" id="KW-0812">Transmembrane</keyword>
<accession>A0ABX0XTY1</accession>